<dbReference type="HOGENOM" id="CLU_004675_0_0_0"/>
<comment type="similarity">
    <text evidence="1 13">Belongs to the DNA polymerase type-A family.</text>
</comment>
<evidence type="ECO:0000256" key="3">
    <source>
        <dbReference type="ARBA" id="ARBA00020311"/>
    </source>
</evidence>
<dbReference type="CDD" id="cd09898">
    <property type="entry name" value="H3TH_53EXO"/>
    <property type="match status" value="1"/>
</dbReference>
<dbReference type="InterPro" id="IPR020045">
    <property type="entry name" value="DNA_polI_H3TH"/>
</dbReference>
<dbReference type="SUPFAM" id="SSF88723">
    <property type="entry name" value="PIN domain-like"/>
    <property type="match status" value="1"/>
</dbReference>
<dbReference type="PRINTS" id="PR00868">
    <property type="entry name" value="DNAPOLI"/>
</dbReference>
<keyword evidence="5 13" id="KW-0548">Nucleotidyltransferase</keyword>
<evidence type="ECO:0000259" key="14">
    <source>
        <dbReference type="SMART" id="SM00475"/>
    </source>
</evidence>
<evidence type="ECO:0000256" key="9">
    <source>
        <dbReference type="ARBA" id="ARBA00023125"/>
    </source>
</evidence>
<dbReference type="InterPro" id="IPR002421">
    <property type="entry name" value="5-3_exonuclease"/>
</dbReference>
<feature type="domain" description="DNA-directed DNA polymerase family A palm" evidence="15">
    <location>
        <begin position="602"/>
        <end position="805"/>
    </location>
</feature>
<comment type="function">
    <text evidence="13">In addition to polymerase activity, this DNA polymerase exhibits 5'-3' exonuclease activity.</text>
</comment>
<dbReference type="SUPFAM" id="SSF56672">
    <property type="entry name" value="DNA/RNA polymerases"/>
    <property type="match status" value="1"/>
</dbReference>
<dbReference type="InterPro" id="IPR020046">
    <property type="entry name" value="5-3_exonucl_a-hlix_arch_N"/>
</dbReference>
<keyword evidence="13" id="KW-0378">Hydrolase</keyword>
<dbReference type="InterPro" id="IPR002298">
    <property type="entry name" value="DNA_polymerase_A"/>
</dbReference>
<keyword evidence="17" id="KW-1185">Reference proteome</keyword>
<dbReference type="SUPFAM" id="SSF53098">
    <property type="entry name" value="Ribonuclease H-like"/>
    <property type="match status" value="1"/>
</dbReference>
<keyword evidence="7 13" id="KW-0227">DNA damage</keyword>
<dbReference type="KEGG" id="tye:THEYE_A1487"/>
<feature type="domain" description="5'-3' exonuclease" evidence="14">
    <location>
        <begin position="1"/>
        <end position="258"/>
    </location>
</feature>
<dbReference type="Gene3D" id="3.30.420.10">
    <property type="entry name" value="Ribonuclease H-like superfamily/Ribonuclease H"/>
    <property type="match status" value="1"/>
</dbReference>
<dbReference type="FunFam" id="1.10.150.20:FF:000002">
    <property type="entry name" value="DNA polymerase I"/>
    <property type="match status" value="1"/>
</dbReference>
<dbReference type="GO" id="GO:0008409">
    <property type="term" value="F:5'-3' exonuclease activity"/>
    <property type="evidence" value="ECO:0007669"/>
    <property type="project" value="UniProtKB-UniRule"/>
</dbReference>
<dbReference type="InterPro" id="IPR019760">
    <property type="entry name" value="DNA-dir_DNA_pol_A_CS"/>
</dbReference>
<dbReference type="GO" id="GO:0003887">
    <property type="term" value="F:DNA-directed DNA polymerase activity"/>
    <property type="evidence" value="ECO:0007669"/>
    <property type="project" value="UniProtKB-UniRule"/>
</dbReference>
<dbReference type="PROSITE" id="PS00447">
    <property type="entry name" value="DNA_POLYMERASE_A"/>
    <property type="match status" value="1"/>
</dbReference>
<evidence type="ECO:0000256" key="7">
    <source>
        <dbReference type="ARBA" id="ARBA00022763"/>
    </source>
</evidence>
<dbReference type="EnsemblBacteria" id="ACI20813">
    <property type="protein sequence ID" value="ACI20813"/>
    <property type="gene ID" value="THEYE_A1487"/>
</dbReference>
<dbReference type="InterPro" id="IPR012337">
    <property type="entry name" value="RNaseH-like_sf"/>
</dbReference>
<evidence type="ECO:0000256" key="5">
    <source>
        <dbReference type="ARBA" id="ARBA00022695"/>
    </source>
</evidence>
<accession>B5YG86</accession>
<evidence type="ECO:0000313" key="16">
    <source>
        <dbReference type="EMBL" id="ACI20813.1"/>
    </source>
</evidence>
<keyword evidence="9 13" id="KW-0238">DNA-binding</keyword>
<dbReference type="SUPFAM" id="SSF47807">
    <property type="entry name" value="5' to 3' exonuclease, C-terminal subdomain"/>
    <property type="match status" value="1"/>
</dbReference>
<dbReference type="EMBL" id="CP001147">
    <property type="protein sequence ID" value="ACI20813.1"/>
    <property type="molecule type" value="Genomic_DNA"/>
</dbReference>
<dbReference type="Pfam" id="PF22619">
    <property type="entry name" value="DNA_polI_exo1"/>
    <property type="match status" value="1"/>
</dbReference>
<dbReference type="NCBIfam" id="NF004397">
    <property type="entry name" value="PRK05755.1"/>
    <property type="match status" value="1"/>
</dbReference>
<dbReference type="GO" id="GO:0006281">
    <property type="term" value="P:DNA repair"/>
    <property type="evidence" value="ECO:0007669"/>
    <property type="project" value="UniProtKB-UniRule"/>
</dbReference>
<dbReference type="FunCoup" id="B5YG86">
    <property type="interactions" value="434"/>
</dbReference>
<dbReference type="InterPro" id="IPR054690">
    <property type="entry name" value="DNA_polI_exonuclease"/>
</dbReference>
<dbReference type="InterPro" id="IPR036397">
    <property type="entry name" value="RNaseH_sf"/>
</dbReference>
<dbReference type="InterPro" id="IPR001098">
    <property type="entry name" value="DNA-dir_DNA_pol_A_palm_dom"/>
</dbReference>
<dbReference type="Gene3D" id="1.20.1060.10">
    <property type="entry name" value="Taq DNA Polymerase, Chain T, domain 4"/>
    <property type="match status" value="1"/>
</dbReference>
<keyword evidence="10 13" id="KW-0234">DNA repair</keyword>
<dbReference type="FunFam" id="1.20.1060.10:FF:000001">
    <property type="entry name" value="DNA polymerase I"/>
    <property type="match status" value="1"/>
</dbReference>
<dbReference type="Proteomes" id="UP000000718">
    <property type="component" value="Chromosome"/>
</dbReference>
<dbReference type="InterPro" id="IPR008918">
    <property type="entry name" value="HhH2"/>
</dbReference>
<dbReference type="STRING" id="289376.THEYE_A1487"/>
<evidence type="ECO:0000256" key="4">
    <source>
        <dbReference type="ARBA" id="ARBA00022679"/>
    </source>
</evidence>
<evidence type="ECO:0000256" key="6">
    <source>
        <dbReference type="ARBA" id="ARBA00022705"/>
    </source>
</evidence>
<dbReference type="CDD" id="cd09859">
    <property type="entry name" value="PIN_53EXO"/>
    <property type="match status" value="1"/>
</dbReference>
<dbReference type="CDD" id="cd06140">
    <property type="entry name" value="DNA_polA_I_Bacillus_like_exo"/>
    <property type="match status" value="1"/>
</dbReference>
<evidence type="ECO:0000313" key="17">
    <source>
        <dbReference type="Proteomes" id="UP000000718"/>
    </source>
</evidence>
<evidence type="ECO:0000256" key="11">
    <source>
        <dbReference type="ARBA" id="ARBA00049244"/>
    </source>
</evidence>
<name>B5YG86_THEYD</name>
<dbReference type="OrthoDB" id="9806424at2"/>
<dbReference type="Gene3D" id="3.30.70.370">
    <property type="match status" value="1"/>
</dbReference>
<dbReference type="PANTHER" id="PTHR10133:SF27">
    <property type="entry name" value="DNA POLYMERASE NU"/>
    <property type="match status" value="1"/>
</dbReference>
<dbReference type="FunFam" id="1.10.150.20:FF:000003">
    <property type="entry name" value="DNA polymerase I"/>
    <property type="match status" value="1"/>
</dbReference>
<evidence type="ECO:0000259" key="15">
    <source>
        <dbReference type="SMART" id="SM00482"/>
    </source>
</evidence>
<dbReference type="SMART" id="SM00279">
    <property type="entry name" value="HhH2"/>
    <property type="match status" value="1"/>
</dbReference>
<dbReference type="Gene3D" id="1.10.150.20">
    <property type="entry name" value="5' to 3' exonuclease, C-terminal subdomain"/>
    <property type="match status" value="2"/>
</dbReference>
<proteinExistence type="inferred from homology"/>
<reference evidence="16 17" key="2">
    <citation type="journal article" date="2015" name="Genome Announc.">
        <title>Genome Sequence of the Sulfate-Reducing Thermophilic Bacterium Thermodesulfovibrio yellowstonii Strain DSM 11347T (Phylum Nitrospirae).</title>
        <authorList>
            <person name="Bhatnagar S."/>
            <person name="Badger J.H."/>
            <person name="Madupu R."/>
            <person name="Khouri H.M."/>
            <person name="O'Connor E.M."/>
            <person name="Robb F.T."/>
            <person name="Ward N.L."/>
            <person name="Eisen J.A."/>
        </authorList>
    </citation>
    <scope>NUCLEOTIDE SEQUENCE [LARGE SCALE GENOMIC DNA]</scope>
    <source>
        <strain evidence="17">ATCC 51303 / DSM 11347 / YP87</strain>
    </source>
</reference>
<dbReference type="Pfam" id="PF02739">
    <property type="entry name" value="5_3_exonuc_N"/>
    <property type="match status" value="1"/>
</dbReference>
<comment type="catalytic activity">
    <reaction evidence="11 13">
        <text>DNA(n) + a 2'-deoxyribonucleoside 5'-triphosphate = DNA(n+1) + diphosphate</text>
        <dbReference type="Rhea" id="RHEA:22508"/>
        <dbReference type="Rhea" id="RHEA-COMP:17339"/>
        <dbReference type="Rhea" id="RHEA-COMP:17340"/>
        <dbReference type="ChEBI" id="CHEBI:33019"/>
        <dbReference type="ChEBI" id="CHEBI:61560"/>
        <dbReference type="ChEBI" id="CHEBI:173112"/>
        <dbReference type="EC" id="2.7.7.7"/>
    </reaction>
</comment>
<dbReference type="CDD" id="cd08637">
    <property type="entry name" value="DNA_pol_A_pol_I_C"/>
    <property type="match status" value="1"/>
</dbReference>
<dbReference type="PANTHER" id="PTHR10133">
    <property type="entry name" value="DNA POLYMERASE I"/>
    <property type="match status" value="1"/>
</dbReference>
<dbReference type="InterPro" id="IPR036279">
    <property type="entry name" value="5-3_exonuclease_C_sf"/>
</dbReference>
<dbReference type="Pfam" id="PF00476">
    <property type="entry name" value="DNA_pol_A"/>
    <property type="match status" value="1"/>
</dbReference>
<dbReference type="Gene3D" id="3.40.50.1010">
    <property type="entry name" value="5'-nuclease"/>
    <property type="match status" value="1"/>
</dbReference>
<dbReference type="PATRIC" id="fig|289376.4.peg.1446"/>
<evidence type="ECO:0000256" key="10">
    <source>
        <dbReference type="ARBA" id="ARBA00023204"/>
    </source>
</evidence>
<dbReference type="eggNOG" id="COG0749">
    <property type="taxonomic scope" value="Bacteria"/>
</dbReference>
<organism evidence="16 17">
    <name type="scientific">Thermodesulfovibrio yellowstonii (strain ATCC 51303 / DSM 11347 / YP87)</name>
    <dbReference type="NCBI Taxonomy" id="289376"/>
    <lineage>
        <taxon>Bacteria</taxon>
        <taxon>Pseudomonadati</taxon>
        <taxon>Nitrospirota</taxon>
        <taxon>Thermodesulfovibrionia</taxon>
        <taxon>Thermodesulfovibrionales</taxon>
        <taxon>Thermodesulfovibrionaceae</taxon>
        <taxon>Thermodesulfovibrio</taxon>
    </lineage>
</organism>
<dbReference type="GO" id="GO:0003677">
    <property type="term" value="F:DNA binding"/>
    <property type="evidence" value="ECO:0007669"/>
    <property type="project" value="UniProtKB-UniRule"/>
</dbReference>
<dbReference type="GO" id="GO:0033567">
    <property type="term" value="P:DNA replication, Okazaki fragment processing"/>
    <property type="evidence" value="ECO:0000318"/>
    <property type="project" value="GO_Central"/>
</dbReference>
<dbReference type="eggNOG" id="COG0258">
    <property type="taxonomic scope" value="Bacteria"/>
</dbReference>
<evidence type="ECO:0000256" key="13">
    <source>
        <dbReference type="RuleBase" id="RU004460"/>
    </source>
</evidence>
<keyword evidence="4 13" id="KW-0808">Transferase</keyword>
<evidence type="ECO:0000256" key="1">
    <source>
        <dbReference type="ARBA" id="ARBA00007705"/>
    </source>
</evidence>
<dbReference type="EC" id="2.7.7.7" evidence="2 12"/>
<keyword evidence="13" id="KW-0269">Exonuclease</keyword>
<dbReference type="Pfam" id="PF01367">
    <property type="entry name" value="5_3_exonuc"/>
    <property type="match status" value="1"/>
</dbReference>
<dbReference type="SMART" id="SM00475">
    <property type="entry name" value="53EXOc"/>
    <property type="match status" value="1"/>
</dbReference>
<sequence length="838" mass="96551">MHEIYLVDGSCFIYRAYHAIKGLSTSRGIPTNAIYGFTRMLLKLLREKNVKYILCAFDSPHPTKRHKIYEEYKITRPETPKDLPVQIDYIKQIIDALGITRIEVPGYEADDIIATAVGVINQFAPLNFIIISIDKDMLQLVSDNVKIYDPINELIIDREYVIKKYGVPPEKLNDFMALVGDAIDNIPGVKGIGEKTAANLIKRYGSIENILKNLDIIKPLKVSDIIKKNIKSLQLSKELVILRKDTPIEIKLDDLKIKQQDREKLVQIFRELEFNTLLKQIIKDFPNHSSCSVLQLNLASENRRNTIELIEKIKEYGKFSVTFNKDSIIAGVNGTLYEIAFNDTRVNEILSSEILKIIYNAKEALKKLKNSGLKLSPPYFDLMIVAYLINPNRGKYNIDELILEYTGKFYENAENINFYMFELYEKLNKELKEKELENLYFDIEMPLIEVLFDMEETGIKVNIEKLETLTKHISMELDKIKEKIYTIAGTEFNINSPKQLAEVLYDRLGLKTRKRGKKARSTEMEVLEELAIQHELPHEVINYRTLNKLLTGYLIPLRDYINPETKRIHTKWSQTVAGTGRIVSSEPNLQNIPVKGEWAEFLREVFIPENGYMFLSADYSQIELRLLAHMSEDPALIKAFLDGKDIHTATASEIFSIPENAVTDEHRRIAKTVNFGISYGISPFGLSESIKIPYEKAEELIELYFLRYPMVRKFIEETISFAQKNGYVRTLFGRIRPLPEINSPNQFLRMQSERMAVNARVQGTAADIIKIAMIRIYNRLKKEKLNAKIILQIHDEIVLEVEQKVIEKVSEIVQNEMKDFSLSVPLEVNVFSGNSLNL</sequence>
<dbReference type="InterPro" id="IPR018320">
    <property type="entry name" value="DNA_polymerase_1"/>
</dbReference>
<dbReference type="NCBIfam" id="TIGR00593">
    <property type="entry name" value="pola"/>
    <property type="match status" value="1"/>
</dbReference>
<dbReference type="InParanoid" id="B5YG86"/>
<dbReference type="AlphaFoldDB" id="B5YG86"/>
<keyword evidence="8 13" id="KW-0239">DNA-directed DNA polymerase</keyword>
<dbReference type="GO" id="GO:0017108">
    <property type="term" value="F:5'-flap endonuclease activity"/>
    <property type="evidence" value="ECO:0000318"/>
    <property type="project" value="GO_Central"/>
</dbReference>
<evidence type="ECO:0000256" key="8">
    <source>
        <dbReference type="ARBA" id="ARBA00022932"/>
    </source>
</evidence>
<gene>
    <name evidence="13" type="primary">polA</name>
    <name evidence="16" type="ordered locus">THEYE_A1487</name>
</gene>
<keyword evidence="13" id="KW-0540">Nuclease</keyword>
<evidence type="ECO:0000256" key="12">
    <source>
        <dbReference type="NCBIfam" id="TIGR00593"/>
    </source>
</evidence>
<dbReference type="SMART" id="SM00482">
    <property type="entry name" value="POLAc"/>
    <property type="match status" value="1"/>
</dbReference>
<evidence type="ECO:0000256" key="2">
    <source>
        <dbReference type="ARBA" id="ARBA00012417"/>
    </source>
</evidence>
<keyword evidence="6 13" id="KW-0235">DNA replication</keyword>
<protein>
    <recommendedName>
        <fullName evidence="3 12">DNA polymerase I</fullName>
        <ecNumber evidence="2 12">2.7.7.7</ecNumber>
    </recommendedName>
</protein>
<dbReference type="InterPro" id="IPR043502">
    <property type="entry name" value="DNA/RNA_pol_sf"/>
</dbReference>
<dbReference type="InterPro" id="IPR029060">
    <property type="entry name" value="PIN-like_dom_sf"/>
</dbReference>
<dbReference type="RefSeq" id="WP_012545544.1">
    <property type="nucleotide sequence ID" value="NC_011296.1"/>
</dbReference>
<reference evidence="17" key="1">
    <citation type="submission" date="2008-08" db="EMBL/GenBank/DDBJ databases">
        <title>The complete genome sequence of Thermodesulfovibrio yellowstonii strain ATCC 51303 / DSM 11347 / YP87.</title>
        <authorList>
            <person name="Dodson R.J."/>
            <person name="Durkin A.S."/>
            <person name="Wu M."/>
            <person name="Eisen J."/>
            <person name="Sutton G."/>
        </authorList>
    </citation>
    <scope>NUCLEOTIDE SEQUENCE [LARGE SCALE GENOMIC DNA]</scope>
    <source>
        <strain evidence="17">ATCC 51303 / DSM 11347 / YP87</strain>
    </source>
</reference>